<name>A0A7C6ED75_DESAE</name>
<protein>
    <submittedName>
        <fullName evidence="1">Uncharacterized protein</fullName>
    </submittedName>
</protein>
<reference evidence="1" key="1">
    <citation type="journal article" date="2020" name="mSystems">
        <title>Genome- and Community-Level Interaction Insights into Carbon Utilization and Element Cycling Functions of Hydrothermarchaeota in Hydrothermal Sediment.</title>
        <authorList>
            <person name="Zhou Z."/>
            <person name="Liu Y."/>
            <person name="Xu W."/>
            <person name="Pan J."/>
            <person name="Luo Z.H."/>
            <person name="Li M."/>
        </authorList>
    </citation>
    <scope>NUCLEOTIDE SEQUENCE [LARGE SCALE GENOMIC DNA]</scope>
    <source>
        <strain evidence="1">SpSt-1135</strain>
    </source>
</reference>
<comment type="caution">
    <text evidence="1">The sequence shown here is derived from an EMBL/GenBank/DDBJ whole genome shotgun (WGS) entry which is preliminary data.</text>
</comment>
<accession>A0A7C6ED75</accession>
<proteinExistence type="predicted"/>
<dbReference type="Proteomes" id="UP000886400">
    <property type="component" value="Unassembled WGS sequence"/>
</dbReference>
<dbReference type="AlphaFoldDB" id="A0A7C6ED75"/>
<gene>
    <name evidence="1" type="ORF">ENM99_02400</name>
</gene>
<organism evidence="1">
    <name type="scientific">Desulfurella acetivorans</name>
    <dbReference type="NCBI Taxonomy" id="33002"/>
    <lineage>
        <taxon>Bacteria</taxon>
        <taxon>Pseudomonadati</taxon>
        <taxon>Campylobacterota</taxon>
        <taxon>Desulfurellia</taxon>
        <taxon>Desulfurellales</taxon>
        <taxon>Desulfurellaceae</taxon>
        <taxon>Desulfurella</taxon>
    </lineage>
</organism>
<dbReference type="EMBL" id="DRZX01000115">
    <property type="protein sequence ID" value="HHS48696.1"/>
    <property type="molecule type" value="Genomic_DNA"/>
</dbReference>
<sequence>MEEIGCSIKDCPLNSVVIVPLKCFDKLFGTLISNEIEIEEEIDESLLEEKIPEFVLQPLVGNAIVHSISKINTNL</sequence>
<evidence type="ECO:0000313" key="1">
    <source>
        <dbReference type="EMBL" id="HHS48696.1"/>
    </source>
</evidence>